<evidence type="ECO:0000313" key="2">
    <source>
        <dbReference type="EMBL" id="KAF5591229.1"/>
    </source>
</evidence>
<dbReference type="Proteomes" id="UP000547976">
    <property type="component" value="Unassembled WGS sequence"/>
</dbReference>
<dbReference type="AlphaFoldDB" id="A0A8H5ULG7"/>
<reference evidence="2 3" key="1">
    <citation type="submission" date="2020-05" db="EMBL/GenBank/DDBJ databases">
        <title>Identification and distribution of gene clusters putatively required for synthesis of sphingolipid metabolism inhibitors in phylogenetically diverse species of the filamentous fungus Fusarium.</title>
        <authorList>
            <person name="Kim H.-S."/>
            <person name="Busman M."/>
            <person name="Brown D.W."/>
            <person name="Divon H."/>
            <person name="Uhlig S."/>
            <person name="Proctor R.H."/>
        </authorList>
    </citation>
    <scope>NUCLEOTIDE SEQUENCE [LARGE SCALE GENOMIC DNA]</scope>
    <source>
        <strain evidence="2 3">NRRL 66333</strain>
    </source>
</reference>
<dbReference type="EMBL" id="JAAOAV010000184">
    <property type="protein sequence ID" value="KAF5591229.1"/>
    <property type="molecule type" value="Genomic_DNA"/>
</dbReference>
<dbReference type="RefSeq" id="XP_036533972.1">
    <property type="nucleotide sequence ID" value="XM_036675117.1"/>
</dbReference>
<sequence>MKLSSSLIEILGNNDLLFTHEEMALMETVEESEAILGRLKIWFRRKYEDLGRKKDVTKEQGLAEPIFEFPNNIRHTCTTMPWTIFPSLLVLWGVCWMFIIGSSQPDHEWHNAVDPMISPVPAAYDFYTDFHGIGIGEELQGSVADDFDNREHLSQDTLEEFWPGDAQLMNDLIHPFAFAQNTPSDPNFLISLKTSSGDSESLEVAAQDTAEVLPVTNMKDPTHTVCISADNSRERNATGSADSSGYGQRTSNSDESNGKPFKLSPSIQHGQDVGPDEAIRANVTKKRPRAGDDEGSNDEYLLAEMVKKYKEMEKEIKEKQDNL</sequence>
<protein>
    <submittedName>
        <fullName evidence="2">Uncharacterized protein</fullName>
    </submittedName>
</protein>
<proteinExistence type="predicted"/>
<organism evidence="2 3">
    <name type="scientific">Gibberella subglutinans</name>
    <name type="common">Fusarium subglutinans</name>
    <dbReference type="NCBI Taxonomy" id="42677"/>
    <lineage>
        <taxon>Eukaryota</taxon>
        <taxon>Fungi</taxon>
        <taxon>Dikarya</taxon>
        <taxon>Ascomycota</taxon>
        <taxon>Pezizomycotina</taxon>
        <taxon>Sordariomycetes</taxon>
        <taxon>Hypocreomycetidae</taxon>
        <taxon>Hypocreales</taxon>
        <taxon>Nectriaceae</taxon>
        <taxon>Fusarium</taxon>
        <taxon>Fusarium fujikuroi species complex</taxon>
    </lineage>
</organism>
<dbReference type="OrthoDB" id="5305647at2759"/>
<keyword evidence="3" id="KW-1185">Reference proteome</keyword>
<dbReference type="GeneID" id="59309835"/>
<gene>
    <name evidence="2" type="ORF">FSUBG_10530</name>
</gene>
<evidence type="ECO:0000313" key="3">
    <source>
        <dbReference type="Proteomes" id="UP000547976"/>
    </source>
</evidence>
<name>A0A8H5ULG7_GIBSU</name>
<evidence type="ECO:0000256" key="1">
    <source>
        <dbReference type="SAM" id="MobiDB-lite"/>
    </source>
</evidence>
<accession>A0A8H5ULG7</accession>
<feature type="compositionally biased region" description="Polar residues" evidence="1">
    <location>
        <begin position="237"/>
        <end position="255"/>
    </location>
</feature>
<feature type="region of interest" description="Disordered" evidence="1">
    <location>
        <begin position="226"/>
        <end position="299"/>
    </location>
</feature>
<comment type="caution">
    <text evidence="2">The sequence shown here is derived from an EMBL/GenBank/DDBJ whole genome shotgun (WGS) entry which is preliminary data.</text>
</comment>